<dbReference type="GO" id="GO:0016746">
    <property type="term" value="F:acyltransferase activity"/>
    <property type="evidence" value="ECO:0007669"/>
    <property type="project" value="UniProtKB-KW"/>
</dbReference>
<evidence type="ECO:0000313" key="7">
    <source>
        <dbReference type="Proteomes" id="UP000468687"/>
    </source>
</evidence>
<comment type="similarity">
    <text evidence="1">Belongs to the thiolase-like superfamily. Thiolase family.</text>
</comment>
<dbReference type="PANTHER" id="PTHR18919:SF139">
    <property type="entry name" value="THIOLASE-LIKE PROTEIN TYPE 1 ADDITIONAL C-TERMINAL DOMAIN-CONTAINING PROTEIN"/>
    <property type="match status" value="1"/>
</dbReference>
<dbReference type="InterPro" id="IPR016039">
    <property type="entry name" value="Thiolase-like"/>
</dbReference>
<dbReference type="Gene3D" id="3.40.47.10">
    <property type="match status" value="1"/>
</dbReference>
<dbReference type="Gene3D" id="2.40.50.840">
    <property type="match status" value="1"/>
</dbReference>
<dbReference type="Proteomes" id="UP000468687">
    <property type="component" value="Unassembled WGS sequence"/>
</dbReference>
<evidence type="ECO:0000256" key="3">
    <source>
        <dbReference type="ARBA" id="ARBA00023315"/>
    </source>
</evidence>
<dbReference type="InterPro" id="IPR040771">
    <property type="entry name" value="TLP1_add_C"/>
</dbReference>
<feature type="region of interest" description="Disordered" evidence="4">
    <location>
        <begin position="100"/>
        <end position="119"/>
    </location>
</feature>
<comment type="caution">
    <text evidence="6">The sequence shown here is derived from an EMBL/GenBank/DDBJ whole genome shotgun (WGS) entry which is preliminary data.</text>
</comment>
<keyword evidence="3" id="KW-0012">Acyltransferase</keyword>
<gene>
    <name evidence="6" type="ORF">G3T38_06200</name>
</gene>
<dbReference type="SUPFAM" id="SSF53901">
    <property type="entry name" value="Thiolase-like"/>
    <property type="match status" value="2"/>
</dbReference>
<organism evidence="6 7">
    <name type="scientific">Nocardioides zeae</name>
    <dbReference type="NCBI Taxonomy" id="1457234"/>
    <lineage>
        <taxon>Bacteria</taxon>
        <taxon>Bacillati</taxon>
        <taxon>Actinomycetota</taxon>
        <taxon>Actinomycetes</taxon>
        <taxon>Propionibacteriales</taxon>
        <taxon>Nocardioidaceae</taxon>
        <taxon>Nocardioides</taxon>
    </lineage>
</organism>
<evidence type="ECO:0000256" key="2">
    <source>
        <dbReference type="ARBA" id="ARBA00022679"/>
    </source>
</evidence>
<evidence type="ECO:0000256" key="4">
    <source>
        <dbReference type="SAM" id="MobiDB-lite"/>
    </source>
</evidence>
<evidence type="ECO:0000259" key="5">
    <source>
        <dbReference type="Pfam" id="PF18313"/>
    </source>
</evidence>
<reference evidence="6 7" key="1">
    <citation type="journal article" date="2014" name="Int. J. Syst. Evol. Microbiol.">
        <title>Nocardioides zeae sp. nov., isolated from the stem of Zea mays.</title>
        <authorList>
            <person name="Glaeser S.P."/>
            <person name="McInroy J.A."/>
            <person name="Busse H.J."/>
            <person name="Kampfer P."/>
        </authorList>
    </citation>
    <scope>NUCLEOTIDE SEQUENCE [LARGE SCALE GENOMIC DNA]</scope>
    <source>
        <strain evidence="6 7">JCM 30728</strain>
    </source>
</reference>
<proteinExistence type="inferred from homology"/>
<keyword evidence="2" id="KW-0808">Transferase</keyword>
<accession>A0A6P0HHY4</accession>
<name>A0A6P0HHY4_9ACTN</name>
<dbReference type="PANTHER" id="PTHR18919">
    <property type="entry name" value="ACETYL-COA C-ACYLTRANSFERASE"/>
    <property type="match status" value="1"/>
</dbReference>
<feature type="domain" description="Thiolase-like protein type 1 additional C-terminal" evidence="5">
    <location>
        <begin position="384"/>
        <end position="474"/>
    </location>
</feature>
<dbReference type="Pfam" id="PF18313">
    <property type="entry name" value="TLP1_add_C"/>
    <property type="match status" value="1"/>
</dbReference>
<keyword evidence="7" id="KW-1185">Reference proteome</keyword>
<evidence type="ECO:0000313" key="6">
    <source>
        <dbReference type="EMBL" id="NEN77864.1"/>
    </source>
</evidence>
<protein>
    <recommendedName>
        <fullName evidence="5">Thiolase-like protein type 1 additional C-terminal domain-containing protein</fullName>
    </recommendedName>
</protein>
<dbReference type="AlphaFoldDB" id="A0A6P0HHY4"/>
<dbReference type="EMBL" id="JAAGXA010000003">
    <property type="protein sequence ID" value="NEN77864.1"/>
    <property type="molecule type" value="Genomic_DNA"/>
</dbReference>
<evidence type="ECO:0000256" key="1">
    <source>
        <dbReference type="ARBA" id="ARBA00010982"/>
    </source>
</evidence>
<sequence>MLAEAVRRAAASAGAPALLGAIDSVRVVGLLSWRYRDPGALVAAALGTSVRHTVYTGNGGSHPQALVNDACEDVAAGRCDVVVVGGAEAWRTRTALRAEGRRPAWEQEPDDAAPTETRPDVPMRHETEVRVGLDRPVHVYPLVEQAVRAAAGRGVEEHGRRVADLWARFAAVAATNPHAWVRDAPDAATIGTPGPRNRMVAAPYPKLLSSNNAVEQAAAVVVCSVAAARRLGVPEDRWVFPLAGAEASDTAAIAARPVLAGSPAIRLAGAAALDLAGVALADLGPVDLYSCFPSAVQVAAAELGLPVDDPGRELTVTGGLTFAGGPWNNYTTHALATMHERVLAEQRPGLVTANSGYLTKHSIGVYGAAPPRDGFRRASARATQAAVDAVGTTPVVATWDGPAELEAWTVVHDRDLRPERVLAALRVDGRDGPRDPDGPDRRGRTLAASDDAALAAHLVTAAAEGSRARVRADGSFTLV</sequence>